<name>A0ABR2JYP2_9EUKA</name>
<comment type="caution">
    <text evidence="9">The sequence shown here is derived from an EMBL/GenBank/DDBJ whole genome shotgun (WGS) entry which is preliminary data.</text>
</comment>
<dbReference type="InterPro" id="IPR002528">
    <property type="entry name" value="MATE_fam"/>
</dbReference>
<feature type="transmembrane region" description="Helical" evidence="8">
    <location>
        <begin position="347"/>
        <end position="371"/>
    </location>
</feature>
<dbReference type="PANTHER" id="PTHR43549">
    <property type="entry name" value="MULTIDRUG RESISTANCE PROTEIN YPNP-RELATED"/>
    <property type="match status" value="1"/>
</dbReference>
<evidence type="ECO:0000256" key="7">
    <source>
        <dbReference type="ARBA" id="ARBA00023136"/>
    </source>
</evidence>
<feature type="transmembrane region" description="Helical" evidence="8">
    <location>
        <begin position="164"/>
        <end position="185"/>
    </location>
</feature>
<keyword evidence="3" id="KW-0813">Transport</keyword>
<comment type="similarity">
    <text evidence="2">Belongs to the multi antimicrobial extrusion (MATE) (TC 2.A.66.1) family.</text>
</comment>
<evidence type="ECO:0000313" key="9">
    <source>
        <dbReference type="EMBL" id="KAK8883976.1"/>
    </source>
</evidence>
<proteinExistence type="inferred from homology"/>
<dbReference type="EMBL" id="JAPFFF010000008">
    <property type="protein sequence ID" value="KAK8883976.1"/>
    <property type="molecule type" value="Genomic_DNA"/>
</dbReference>
<sequence>MTNSQSLYDSNLLSKQNSYTIANPNNEAAPEELRFSGYSPFVTLLIQSVGPLIYYFGNAIHDAVDIFLISKALGEQCLQIVGFSSVIRFLLRSFAVYFSICATARVPSLIGEHRKEEAAQVITDLYRLTLISMIIMPVIFYFISKPILVFMGCTEDIASDCLDYLFPIIIVSPFVGIFQMCCGFLQGEGRSILDALMQLLSFTLNCGLFGPALLFGLKVDIKLAGLPFALSQIFPSVILLCLIFKGKFNLKPTWSLWVKKFSKETFGSLKLGLPFVLNIIAGTFPPMYMMNLMMKAAGEIDETQFVANSFSVFLKIQPIINSFSQGLSNGMLASCSYANGANDILRMFVLFGWELFLSTFILSTLTPLMIFKPDYLASIWMSDDEDIDYARQMLRIPYYTNFLNGLNDAVTALLQSANFPWSAIIPSLVRGAFYIIGAKSLYVTNKKDPVRMMVTYVFNDLAVFLADVIIAFYPFWKMVGKM</sequence>
<evidence type="ECO:0000256" key="3">
    <source>
        <dbReference type="ARBA" id="ARBA00022448"/>
    </source>
</evidence>
<keyword evidence="10" id="KW-1185">Reference proteome</keyword>
<keyword evidence="7 8" id="KW-0472">Membrane</keyword>
<evidence type="ECO:0008006" key="11">
    <source>
        <dbReference type="Google" id="ProtNLM"/>
    </source>
</evidence>
<dbReference type="Pfam" id="PF01554">
    <property type="entry name" value="MatE"/>
    <property type="match status" value="2"/>
</dbReference>
<gene>
    <name evidence="9" type="ORF">M9Y10_043079</name>
</gene>
<comment type="subcellular location">
    <subcellularLocation>
        <location evidence="1">Cell membrane</location>
        <topology evidence="1">Multi-pass membrane protein</topology>
    </subcellularLocation>
</comment>
<evidence type="ECO:0000256" key="5">
    <source>
        <dbReference type="ARBA" id="ARBA00022692"/>
    </source>
</evidence>
<dbReference type="InterPro" id="IPR052031">
    <property type="entry name" value="Membrane_Transporter-Flippase"/>
</dbReference>
<dbReference type="PANTHER" id="PTHR43549:SF2">
    <property type="entry name" value="MULTIDRUG RESISTANCE PROTEIN NORM-RELATED"/>
    <property type="match status" value="1"/>
</dbReference>
<feature type="transmembrane region" description="Helical" evidence="8">
    <location>
        <begin position="456"/>
        <end position="476"/>
    </location>
</feature>
<feature type="transmembrane region" description="Helical" evidence="8">
    <location>
        <begin position="265"/>
        <end position="284"/>
    </location>
</feature>
<organism evidence="9 10">
    <name type="scientific">Tritrichomonas musculus</name>
    <dbReference type="NCBI Taxonomy" id="1915356"/>
    <lineage>
        <taxon>Eukaryota</taxon>
        <taxon>Metamonada</taxon>
        <taxon>Parabasalia</taxon>
        <taxon>Tritrichomonadida</taxon>
        <taxon>Tritrichomonadidae</taxon>
        <taxon>Tritrichomonas</taxon>
    </lineage>
</organism>
<protein>
    <recommendedName>
        <fullName evidence="11">MatE family protein</fullName>
    </recommendedName>
</protein>
<keyword evidence="5 8" id="KW-0812">Transmembrane</keyword>
<accession>A0ABR2JYP2</accession>
<dbReference type="Proteomes" id="UP001470230">
    <property type="component" value="Unassembled WGS sequence"/>
</dbReference>
<keyword evidence="4" id="KW-1003">Cell membrane</keyword>
<feature type="transmembrane region" description="Helical" evidence="8">
    <location>
        <begin position="223"/>
        <end position="244"/>
    </location>
</feature>
<evidence type="ECO:0000256" key="8">
    <source>
        <dbReference type="SAM" id="Phobius"/>
    </source>
</evidence>
<dbReference type="CDD" id="cd12082">
    <property type="entry name" value="MATE_like"/>
    <property type="match status" value="1"/>
</dbReference>
<reference evidence="9 10" key="1">
    <citation type="submission" date="2024-04" db="EMBL/GenBank/DDBJ databases">
        <title>Tritrichomonas musculus Genome.</title>
        <authorList>
            <person name="Alves-Ferreira E."/>
            <person name="Grigg M."/>
            <person name="Lorenzi H."/>
            <person name="Galac M."/>
        </authorList>
    </citation>
    <scope>NUCLEOTIDE SEQUENCE [LARGE SCALE GENOMIC DNA]</scope>
    <source>
        <strain evidence="9 10">EAF2021</strain>
    </source>
</reference>
<evidence type="ECO:0000256" key="1">
    <source>
        <dbReference type="ARBA" id="ARBA00004651"/>
    </source>
</evidence>
<evidence type="ECO:0000256" key="4">
    <source>
        <dbReference type="ARBA" id="ARBA00022475"/>
    </source>
</evidence>
<feature type="transmembrane region" description="Helical" evidence="8">
    <location>
        <begin position="125"/>
        <end position="144"/>
    </location>
</feature>
<evidence type="ECO:0000313" key="10">
    <source>
        <dbReference type="Proteomes" id="UP001470230"/>
    </source>
</evidence>
<feature type="transmembrane region" description="Helical" evidence="8">
    <location>
        <begin position="197"/>
        <end position="217"/>
    </location>
</feature>
<evidence type="ECO:0000256" key="2">
    <source>
        <dbReference type="ARBA" id="ARBA00010199"/>
    </source>
</evidence>
<evidence type="ECO:0000256" key="6">
    <source>
        <dbReference type="ARBA" id="ARBA00022989"/>
    </source>
</evidence>
<keyword evidence="6 8" id="KW-1133">Transmembrane helix</keyword>